<evidence type="ECO:0000313" key="3">
    <source>
        <dbReference type="Proteomes" id="UP000256690"/>
    </source>
</evidence>
<gene>
    <name evidence="2" type="ORF">DSM5745_09426</name>
</gene>
<name>A0A3D8QV90_9EURO</name>
<feature type="compositionally biased region" description="Low complexity" evidence="1">
    <location>
        <begin position="439"/>
        <end position="456"/>
    </location>
</feature>
<accession>A0A3D8QV90</accession>
<evidence type="ECO:0000313" key="2">
    <source>
        <dbReference type="EMBL" id="RDW65687.1"/>
    </source>
</evidence>
<dbReference type="Proteomes" id="UP000256690">
    <property type="component" value="Unassembled WGS sequence"/>
</dbReference>
<protein>
    <submittedName>
        <fullName evidence="2">Uncharacterized protein</fullName>
    </submittedName>
</protein>
<evidence type="ECO:0000256" key="1">
    <source>
        <dbReference type="SAM" id="MobiDB-lite"/>
    </source>
</evidence>
<feature type="region of interest" description="Disordered" evidence="1">
    <location>
        <begin position="362"/>
        <end position="484"/>
    </location>
</feature>
<dbReference type="GeneID" id="38119796"/>
<feature type="compositionally biased region" description="Low complexity" evidence="1">
    <location>
        <begin position="409"/>
        <end position="422"/>
    </location>
</feature>
<dbReference type="STRING" id="1810919.A0A3D8QV90"/>
<dbReference type="EMBL" id="PVWQ01000013">
    <property type="protein sequence ID" value="RDW65687.1"/>
    <property type="molecule type" value="Genomic_DNA"/>
</dbReference>
<dbReference type="RefSeq" id="XP_026599790.1">
    <property type="nucleotide sequence ID" value="XM_026751442.1"/>
</dbReference>
<dbReference type="OrthoDB" id="4177740at2759"/>
<sequence length="484" mass="53575">MASSRFKSLRGIRDYDIKGSLRRALTISTKENPPTENDMKEAETDVKEARLVARKHLLALFDKHKQRHAIALDPTDESSGITLEVLDLSEPLPTSAAHAMVFFEPLKQEFMRAHPVDPSEPFTQEDYESEQATFKRIAADLNRTDIAELFCPDFYAAFDVYKRAGLEGSIADHHNWIEWYMRTSASDINNHFLRDEFWVSSVNPLKPASMEIGNAWHQGDANLPHAVFTMSHSGEPTAMLLRTEILTIIGVMLSRLISNRLRAYTTIPIIAVSCFNRYQARILYAYMSDKGLVIAKSLLQDFSTQQKRDLNFPIFLSWMGSIPVGDTKGLQFGLDNKENVPLPIRQRQSILTTSWSSAKSEAFQPPYEAEGRQSGSFIPLPPFEDLESRLFPPGEPILGPKQTTSPYDSGYGSKSGSSSSSGRGSGRRRGTSGSGSGSSSGSSGRRRGASWSGSEGANADEQQGQAAQEPELETVGEDPREQAA</sequence>
<reference evidence="2 3" key="1">
    <citation type="journal article" date="2018" name="IMA Fungus">
        <title>IMA Genome-F 9: Draft genome sequence of Annulohypoxylon stygium, Aspergillus mulundensis, Berkeleyomyces basicola (syn. Thielaviopsis basicola), Ceratocystis smalleyi, two Cercospora beticola strains, Coleophoma cylindrospora, Fusarium fracticaudum, Phialophora cf. hyalina, and Morchella septimelata.</title>
        <authorList>
            <person name="Wingfield B.D."/>
            <person name="Bills G.F."/>
            <person name="Dong Y."/>
            <person name="Huang W."/>
            <person name="Nel W.J."/>
            <person name="Swalarsk-Parry B.S."/>
            <person name="Vaghefi N."/>
            <person name="Wilken P.M."/>
            <person name="An Z."/>
            <person name="de Beer Z.W."/>
            <person name="De Vos L."/>
            <person name="Chen L."/>
            <person name="Duong T.A."/>
            <person name="Gao Y."/>
            <person name="Hammerbacher A."/>
            <person name="Kikkert J.R."/>
            <person name="Li Y."/>
            <person name="Li H."/>
            <person name="Li K."/>
            <person name="Li Q."/>
            <person name="Liu X."/>
            <person name="Ma X."/>
            <person name="Naidoo K."/>
            <person name="Pethybridge S.J."/>
            <person name="Sun J."/>
            <person name="Steenkamp E.T."/>
            <person name="van der Nest M.A."/>
            <person name="van Wyk S."/>
            <person name="Wingfield M.J."/>
            <person name="Xiong C."/>
            <person name="Yue Q."/>
            <person name="Zhang X."/>
        </authorList>
    </citation>
    <scope>NUCLEOTIDE SEQUENCE [LARGE SCALE GENOMIC DNA]</scope>
    <source>
        <strain evidence="2 3">DSM 5745</strain>
    </source>
</reference>
<organism evidence="2 3">
    <name type="scientific">Aspergillus mulundensis</name>
    <dbReference type="NCBI Taxonomy" id="1810919"/>
    <lineage>
        <taxon>Eukaryota</taxon>
        <taxon>Fungi</taxon>
        <taxon>Dikarya</taxon>
        <taxon>Ascomycota</taxon>
        <taxon>Pezizomycotina</taxon>
        <taxon>Eurotiomycetes</taxon>
        <taxon>Eurotiomycetidae</taxon>
        <taxon>Eurotiales</taxon>
        <taxon>Aspergillaceae</taxon>
        <taxon>Aspergillus</taxon>
        <taxon>Aspergillus subgen. Nidulantes</taxon>
    </lineage>
</organism>
<keyword evidence="3" id="KW-1185">Reference proteome</keyword>
<comment type="caution">
    <text evidence="2">The sequence shown here is derived from an EMBL/GenBank/DDBJ whole genome shotgun (WGS) entry which is preliminary data.</text>
</comment>
<dbReference type="AlphaFoldDB" id="A0A3D8QV90"/>
<proteinExistence type="predicted"/>